<evidence type="ECO:0000256" key="1">
    <source>
        <dbReference type="SAM" id="MobiDB-lite"/>
    </source>
</evidence>
<feature type="compositionally biased region" description="Polar residues" evidence="1">
    <location>
        <begin position="69"/>
        <end position="81"/>
    </location>
</feature>
<dbReference type="PANTHER" id="PTHR37728:SF1">
    <property type="entry name" value="OS06G0132300 PROTEIN"/>
    <property type="match status" value="1"/>
</dbReference>
<feature type="compositionally biased region" description="Polar residues" evidence="1">
    <location>
        <begin position="115"/>
        <end position="140"/>
    </location>
</feature>
<protein>
    <submittedName>
        <fullName evidence="2">Uncharacterized protein</fullName>
    </submittedName>
</protein>
<dbReference type="EMBL" id="GISG01163925">
    <property type="protein sequence ID" value="MBA4650177.1"/>
    <property type="molecule type" value="Transcribed_RNA"/>
</dbReference>
<feature type="region of interest" description="Disordered" evidence="1">
    <location>
        <begin position="19"/>
        <end position="38"/>
    </location>
</feature>
<accession>A0A7C8ZTD3</accession>
<name>A0A7C8ZTD3_OPUST</name>
<feature type="compositionally biased region" description="Basic and acidic residues" evidence="1">
    <location>
        <begin position="87"/>
        <end position="96"/>
    </location>
</feature>
<reference evidence="2" key="1">
    <citation type="journal article" date="2013" name="J. Plant Res.">
        <title>Effect of fungi and light on seed germination of three Opuntia species from semiarid lands of central Mexico.</title>
        <authorList>
            <person name="Delgado-Sanchez P."/>
            <person name="Jimenez-Bremont J.F."/>
            <person name="Guerrero-Gonzalez Mde L."/>
            <person name="Flores J."/>
        </authorList>
    </citation>
    <scope>NUCLEOTIDE SEQUENCE</scope>
    <source>
        <tissue evidence="2">Cladode</tissue>
    </source>
</reference>
<feature type="region of interest" description="Disordered" evidence="1">
    <location>
        <begin position="46"/>
        <end position="141"/>
    </location>
</feature>
<dbReference type="AlphaFoldDB" id="A0A7C8ZTD3"/>
<proteinExistence type="predicted"/>
<organism evidence="2">
    <name type="scientific">Opuntia streptacantha</name>
    <name type="common">Prickly pear cactus</name>
    <name type="synonym">Opuntia cardona</name>
    <dbReference type="NCBI Taxonomy" id="393608"/>
    <lineage>
        <taxon>Eukaryota</taxon>
        <taxon>Viridiplantae</taxon>
        <taxon>Streptophyta</taxon>
        <taxon>Embryophyta</taxon>
        <taxon>Tracheophyta</taxon>
        <taxon>Spermatophyta</taxon>
        <taxon>Magnoliopsida</taxon>
        <taxon>eudicotyledons</taxon>
        <taxon>Gunneridae</taxon>
        <taxon>Pentapetalae</taxon>
        <taxon>Caryophyllales</taxon>
        <taxon>Cactineae</taxon>
        <taxon>Cactaceae</taxon>
        <taxon>Opuntioideae</taxon>
        <taxon>Opuntia</taxon>
    </lineage>
</organism>
<evidence type="ECO:0000313" key="2">
    <source>
        <dbReference type="EMBL" id="MBA4650177.1"/>
    </source>
</evidence>
<sequence length="174" mass="19160">MWPTLLLCPTPPLVPFISTTNLRPPPPPDRLLSAPRTAVTRRTALRVSATSQEVGGQGKAVPGGLSAGAKNTTNPSSNPQQGKKKANKEEPKKEKQITGSDILRALQRVSARKAQISSNKKMQQQRRTAPDSVNRTQNANRGVDYDKVRALTIKSDWATRLDELEKRLQEFLSI</sequence>
<reference evidence="2" key="2">
    <citation type="submission" date="2020-07" db="EMBL/GenBank/DDBJ databases">
        <authorList>
            <person name="Vera ALvarez R."/>
            <person name="Arias-Moreno D.M."/>
            <person name="Jimenez-Jacinto V."/>
            <person name="Jimenez-Bremont J.F."/>
            <person name="Swaminathan K."/>
            <person name="Moose S.P."/>
            <person name="Guerrero-Gonzalez M.L."/>
            <person name="Marino-Ramirez L."/>
            <person name="Landsman D."/>
            <person name="Rodriguez-Kessler M."/>
            <person name="Delgado-Sanchez P."/>
        </authorList>
    </citation>
    <scope>NUCLEOTIDE SEQUENCE</scope>
    <source>
        <tissue evidence="2">Cladode</tissue>
    </source>
</reference>
<dbReference type="PANTHER" id="PTHR37728">
    <property type="entry name" value="BNAA04G26730D PROTEIN"/>
    <property type="match status" value="1"/>
</dbReference>